<sequence>MIGCGLRIGWSETTGEAKIESLSGPPRCVTRPPPAKRIGNRLNPDIVSIEGGNEIYGVSVSESIVRTSVSAIETLTECPLGLGQVDRCSVEGVSGDIGVFRDSVDAIHGANDNLKLEEVVGGMVGEGLEGRRVPVDEENQMESEMQSYDRGNDTGAANVSTMPIINVSKCKKVIVGGEIAKNDGLVLDLRDDGRSCDVYCGDSSCSQKNEGGSENFSTFYVDRVIKKYRETIKDEEAKVANTDDSLLERNGNMAYGSGEVTVGELADSAMEFKTWVDTDENRIMGGSDSEGGVFFYENF</sequence>
<reference evidence="1 2" key="1">
    <citation type="submission" date="2019-09" db="EMBL/GenBank/DDBJ databases">
        <title>A chromosome-level genome assembly of the Chinese tupelo Nyssa sinensis.</title>
        <authorList>
            <person name="Yang X."/>
            <person name="Kang M."/>
            <person name="Yang Y."/>
            <person name="Xiong H."/>
            <person name="Wang M."/>
            <person name="Zhang Z."/>
            <person name="Wang Z."/>
            <person name="Wu H."/>
            <person name="Ma T."/>
            <person name="Liu J."/>
            <person name="Xi Z."/>
        </authorList>
    </citation>
    <scope>NUCLEOTIDE SEQUENCE [LARGE SCALE GENOMIC DNA]</scope>
    <source>
        <strain evidence="1">J267</strain>
        <tissue evidence="1">Leaf</tissue>
    </source>
</reference>
<dbReference type="Proteomes" id="UP000325577">
    <property type="component" value="Linkage Group LG9"/>
</dbReference>
<evidence type="ECO:0000313" key="1">
    <source>
        <dbReference type="EMBL" id="KAA8515767.1"/>
    </source>
</evidence>
<organism evidence="1 2">
    <name type="scientific">Nyssa sinensis</name>
    <dbReference type="NCBI Taxonomy" id="561372"/>
    <lineage>
        <taxon>Eukaryota</taxon>
        <taxon>Viridiplantae</taxon>
        <taxon>Streptophyta</taxon>
        <taxon>Embryophyta</taxon>
        <taxon>Tracheophyta</taxon>
        <taxon>Spermatophyta</taxon>
        <taxon>Magnoliopsida</taxon>
        <taxon>eudicotyledons</taxon>
        <taxon>Gunneridae</taxon>
        <taxon>Pentapetalae</taxon>
        <taxon>asterids</taxon>
        <taxon>Cornales</taxon>
        <taxon>Nyssaceae</taxon>
        <taxon>Nyssa</taxon>
    </lineage>
</organism>
<proteinExistence type="predicted"/>
<accession>A0A5J4ZEQ2</accession>
<evidence type="ECO:0000313" key="2">
    <source>
        <dbReference type="Proteomes" id="UP000325577"/>
    </source>
</evidence>
<keyword evidence="2" id="KW-1185">Reference proteome</keyword>
<name>A0A5J4ZEQ2_9ASTE</name>
<protein>
    <submittedName>
        <fullName evidence="1">Uncharacterized protein</fullName>
    </submittedName>
</protein>
<dbReference type="EMBL" id="CM018052">
    <property type="protein sequence ID" value="KAA8515767.1"/>
    <property type="molecule type" value="Genomic_DNA"/>
</dbReference>
<dbReference type="AlphaFoldDB" id="A0A5J4ZEQ2"/>
<gene>
    <name evidence="1" type="ORF">F0562_018622</name>
</gene>